<evidence type="ECO:0000256" key="9">
    <source>
        <dbReference type="ARBA" id="ARBA00022960"/>
    </source>
</evidence>
<dbReference type="EC" id="3.4.16.4" evidence="16"/>
<dbReference type="Pfam" id="PF00905">
    <property type="entry name" value="Transpeptidase"/>
    <property type="match status" value="1"/>
</dbReference>
<evidence type="ECO:0000256" key="4">
    <source>
        <dbReference type="ARBA" id="ARBA00022618"/>
    </source>
</evidence>
<dbReference type="InterPro" id="IPR001460">
    <property type="entry name" value="PCN-bd_Tpept"/>
</dbReference>
<dbReference type="Pfam" id="PF03717">
    <property type="entry name" value="PBP_dimer"/>
    <property type="match status" value="1"/>
</dbReference>
<dbReference type="InterPro" id="IPR050515">
    <property type="entry name" value="Beta-lactam/transpept"/>
</dbReference>
<dbReference type="Gene3D" id="3.40.710.10">
    <property type="entry name" value="DD-peptidase/beta-lactamase superfamily"/>
    <property type="match status" value="1"/>
</dbReference>
<evidence type="ECO:0000256" key="7">
    <source>
        <dbReference type="ARBA" id="ARBA00022692"/>
    </source>
</evidence>
<evidence type="ECO:0000313" key="20">
    <source>
        <dbReference type="EMBL" id="AOZ07624.1"/>
    </source>
</evidence>
<keyword evidence="3 16" id="KW-0997">Cell inner membrane</keyword>
<dbReference type="Gene3D" id="3.30.450.330">
    <property type="match status" value="1"/>
</dbReference>
<feature type="transmembrane region" description="Helical" evidence="16">
    <location>
        <begin position="47"/>
        <end position="65"/>
    </location>
</feature>
<dbReference type="PANTHER" id="PTHR30627">
    <property type="entry name" value="PEPTIDOGLYCAN D,D-TRANSPEPTIDASE"/>
    <property type="match status" value="1"/>
</dbReference>
<gene>
    <name evidence="16" type="primary">ftsI</name>
    <name evidence="20" type="ORF">BKK80_18615</name>
</gene>
<keyword evidence="11 16" id="KW-1133">Transmembrane helix</keyword>
<dbReference type="InterPro" id="IPR012338">
    <property type="entry name" value="Beta-lactam/transpept-like"/>
</dbReference>
<keyword evidence="5 16" id="KW-0121">Carboxypeptidase</keyword>
<keyword evidence="7 16" id="KW-0812">Transmembrane</keyword>
<evidence type="ECO:0000256" key="15">
    <source>
        <dbReference type="ARBA" id="ARBA00023316"/>
    </source>
</evidence>
<keyword evidence="13 16" id="KW-0717">Septation</keyword>
<name>A0ABN4TTF0_9BURK</name>
<evidence type="ECO:0000256" key="5">
    <source>
        <dbReference type="ARBA" id="ARBA00022645"/>
    </source>
</evidence>
<comment type="pathway">
    <text evidence="16">Cell wall biogenesis; peptidoglycan biosynthesis.</text>
</comment>
<comment type="function">
    <text evidence="16">Catalyzes cross-linking of the peptidoglycan cell wall at the division septum.</text>
</comment>
<dbReference type="InterPro" id="IPR037532">
    <property type="entry name" value="FtsI_transpept"/>
</dbReference>
<feature type="domain" description="Penicillin-binding protein dimerisation" evidence="19">
    <location>
        <begin position="88"/>
        <end position="236"/>
    </location>
</feature>
<protein>
    <recommendedName>
        <fullName evidence="16">Peptidoglycan D,D-transpeptidase FtsI</fullName>
        <ecNumber evidence="16">3.4.16.4</ecNumber>
    </recommendedName>
    <alternativeName>
        <fullName evidence="16">Penicillin-binding protein 3</fullName>
        <shortName evidence="16">PBP-3</shortName>
    </alternativeName>
</protein>
<feature type="active site" description="Acyl-ester intermediate" evidence="16">
    <location>
        <position position="324"/>
    </location>
</feature>
<dbReference type="EMBL" id="CP017754">
    <property type="protein sequence ID" value="AOZ07624.1"/>
    <property type="molecule type" value="Genomic_DNA"/>
</dbReference>
<keyword evidence="21" id="KW-1185">Reference proteome</keyword>
<evidence type="ECO:0000256" key="6">
    <source>
        <dbReference type="ARBA" id="ARBA00022670"/>
    </source>
</evidence>
<dbReference type="SUPFAM" id="SSF56601">
    <property type="entry name" value="beta-lactamase/transpeptidase-like"/>
    <property type="match status" value="1"/>
</dbReference>
<accession>A0ABN4TTF0</accession>
<dbReference type="InterPro" id="IPR005311">
    <property type="entry name" value="PBP_dimer"/>
</dbReference>
<evidence type="ECO:0000256" key="1">
    <source>
        <dbReference type="ARBA" id="ARBA00004370"/>
    </source>
</evidence>
<comment type="catalytic activity">
    <reaction evidence="16">
        <text>Preferential cleavage: (Ac)2-L-Lys-D-Ala-|-D-Ala. Also transpeptidation of peptidyl-alanyl moieties that are N-acyl substituents of D-alanine.</text>
        <dbReference type="EC" id="3.4.16.4"/>
    </reaction>
</comment>
<dbReference type="SUPFAM" id="SSF56519">
    <property type="entry name" value="Penicillin binding protein dimerisation domain"/>
    <property type="match status" value="1"/>
</dbReference>
<organism evidence="20 21">
    <name type="scientific">Cupriavidus malaysiensis</name>
    <dbReference type="NCBI Taxonomy" id="367825"/>
    <lineage>
        <taxon>Bacteria</taxon>
        <taxon>Pseudomonadati</taxon>
        <taxon>Pseudomonadota</taxon>
        <taxon>Betaproteobacteria</taxon>
        <taxon>Burkholderiales</taxon>
        <taxon>Burkholderiaceae</taxon>
        <taxon>Cupriavidus</taxon>
    </lineage>
</organism>
<evidence type="ECO:0000256" key="11">
    <source>
        <dbReference type="ARBA" id="ARBA00022989"/>
    </source>
</evidence>
<dbReference type="RefSeq" id="WP_071015602.1">
    <property type="nucleotide sequence ID" value="NZ_CP017754.1"/>
</dbReference>
<keyword evidence="2 16" id="KW-1003">Cell membrane</keyword>
<dbReference type="InterPro" id="IPR036138">
    <property type="entry name" value="PBP_dimer_sf"/>
</dbReference>
<keyword evidence="4 16" id="KW-0132">Cell division</keyword>
<dbReference type="Proteomes" id="UP000177515">
    <property type="component" value="Chromosome 1"/>
</dbReference>
<evidence type="ECO:0000256" key="17">
    <source>
        <dbReference type="SAM" id="MobiDB-lite"/>
    </source>
</evidence>
<dbReference type="GO" id="GO:0051301">
    <property type="term" value="P:cell division"/>
    <property type="evidence" value="ECO:0007669"/>
    <property type="project" value="UniProtKB-KW"/>
</dbReference>
<keyword evidence="14 16" id="KW-0131">Cell cycle</keyword>
<keyword evidence="9 16" id="KW-0133">Cell shape</keyword>
<dbReference type="HAMAP" id="MF_02080">
    <property type="entry name" value="FtsI_transpept"/>
    <property type="match status" value="1"/>
</dbReference>
<dbReference type="PANTHER" id="PTHR30627:SF1">
    <property type="entry name" value="PEPTIDOGLYCAN D,D-TRANSPEPTIDASE FTSI"/>
    <property type="match status" value="1"/>
</dbReference>
<sequence>MTIARSGQGVGARARADGANGRARPRSGQFSASPVLGLRLPMWRSKFVVFLMFAAFVALAARALWIQGPGNQFYEAQGKKRFQRTLELPATRGKILDRNGLVLATSLPVRAIWAVPEDVPEQVELDKIQRLAKLLGMSEKELSKKLSEDKSFVYLKRQVEPDVADKIAELKIDGIHQMREYKRFYPEGEAMAHVVGFTNVEDKGQEGVELSQESVLAGKPGARQVIKDRLGRVVEDVGVLKTPRDGADLQLSIDAKIQYLAFNEVKAVVERNKAKAASAVVLDAQTGEILALANWPTYNPNDRTRLSGEQLRNRVLTDTFEPGSMMKPITVGLALQLGRVTPSTVIQTSGKFTYEGATISDTHNYGALTVAGVIQKSSNIGTMKIAMQLKPQEMWDMFTSVGLGQAPKIGFPGAVAGRVRPWKSWRPIEQATMSYGYGLSVSLLQMAHAYTIFAHDGELIPLSIFRTSGPVGGERVLSPEVARQVRAMLETVTAPGGTAPQAQVMGYRVGGKTGTAYKHVGRGYDRSKYRASFAGLAPMSNPRVIVAVSVDEPSAGSHYGGAVAGPVFAALTSGALRALNVQPDSPIRQLVVTDGVQESEPWSGSQ</sequence>
<evidence type="ECO:0000256" key="16">
    <source>
        <dbReference type="HAMAP-Rule" id="MF_02080"/>
    </source>
</evidence>
<keyword evidence="6 16" id="KW-0645">Protease</keyword>
<evidence type="ECO:0000259" key="18">
    <source>
        <dbReference type="Pfam" id="PF00905"/>
    </source>
</evidence>
<comment type="similarity">
    <text evidence="16">Belongs to the transpeptidase family. FtsI subfamily.</text>
</comment>
<evidence type="ECO:0000256" key="13">
    <source>
        <dbReference type="ARBA" id="ARBA00023210"/>
    </source>
</evidence>
<evidence type="ECO:0000313" key="21">
    <source>
        <dbReference type="Proteomes" id="UP000177515"/>
    </source>
</evidence>
<comment type="subcellular location">
    <subcellularLocation>
        <location evidence="16">Cell inner membrane</location>
        <topology evidence="16">Single-pass membrane protein</topology>
    </subcellularLocation>
    <subcellularLocation>
        <location evidence="1">Membrane</location>
    </subcellularLocation>
</comment>
<evidence type="ECO:0000256" key="3">
    <source>
        <dbReference type="ARBA" id="ARBA00022519"/>
    </source>
</evidence>
<evidence type="ECO:0000256" key="12">
    <source>
        <dbReference type="ARBA" id="ARBA00023136"/>
    </source>
</evidence>
<keyword evidence="10 16" id="KW-0573">Peptidoglycan synthesis</keyword>
<evidence type="ECO:0000259" key="19">
    <source>
        <dbReference type="Pfam" id="PF03717"/>
    </source>
</evidence>
<keyword evidence="15 16" id="KW-0961">Cell wall biogenesis/degradation</keyword>
<keyword evidence="8 16" id="KW-0378">Hydrolase</keyword>
<feature type="compositionally biased region" description="Low complexity" evidence="17">
    <location>
        <begin position="11"/>
        <end position="22"/>
    </location>
</feature>
<reference evidence="20 21" key="1">
    <citation type="submission" date="2016-10" db="EMBL/GenBank/DDBJ databases">
        <title>Complete genome sequences of three Cupriavidus strains isolated from various Malaysian environments.</title>
        <authorList>
            <person name="Abdullah A.A.-A."/>
            <person name="Shafie N.A.H."/>
            <person name="Lau N.S."/>
        </authorList>
    </citation>
    <scope>NUCLEOTIDE SEQUENCE [LARGE SCALE GENOMIC DNA]</scope>
    <source>
        <strain evidence="20 21">USMAA1020</strain>
    </source>
</reference>
<evidence type="ECO:0000256" key="14">
    <source>
        <dbReference type="ARBA" id="ARBA00023306"/>
    </source>
</evidence>
<evidence type="ECO:0000256" key="2">
    <source>
        <dbReference type="ARBA" id="ARBA00022475"/>
    </source>
</evidence>
<keyword evidence="12 16" id="KW-0472">Membrane</keyword>
<evidence type="ECO:0000256" key="10">
    <source>
        <dbReference type="ARBA" id="ARBA00022984"/>
    </source>
</evidence>
<evidence type="ECO:0000256" key="8">
    <source>
        <dbReference type="ARBA" id="ARBA00022801"/>
    </source>
</evidence>
<feature type="region of interest" description="Disordered" evidence="17">
    <location>
        <begin position="1"/>
        <end position="28"/>
    </location>
</feature>
<proteinExistence type="inferred from homology"/>
<dbReference type="Gene3D" id="3.90.1310.10">
    <property type="entry name" value="Penicillin-binding protein 2a (Domain 2)"/>
    <property type="match status" value="1"/>
</dbReference>
<feature type="domain" description="Penicillin-binding protein transpeptidase" evidence="18">
    <location>
        <begin position="278"/>
        <end position="571"/>
    </location>
</feature>
<dbReference type="Gene3D" id="1.10.150.770">
    <property type="match status" value="1"/>
</dbReference>